<evidence type="ECO:0000313" key="3">
    <source>
        <dbReference type="Proteomes" id="UP000075230"/>
    </source>
</evidence>
<keyword evidence="2" id="KW-0503">Monooxygenase</keyword>
<organism evidence="2 3">
    <name type="scientific">Aspergillus kawachii</name>
    <name type="common">White koji mold</name>
    <name type="synonym">Aspergillus awamori var. kawachi</name>
    <dbReference type="NCBI Taxonomy" id="1069201"/>
    <lineage>
        <taxon>Eukaryota</taxon>
        <taxon>Fungi</taxon>
        <taxon>Dikarya</taxon>
        <taxon>Ascomycota</taxon>
        <taxon>Pezizomycotina</taxon>
        <taxon>Eurotiomycetes</taxon>
        <taxon>Eurotiomycetidae</taxon>
        <taxon>Eurotiales</taxon>
        <taxon>Aspergillaceae</taxon>
        <taxon>Aspergillus</taxon>
        <taxon>Aspergillus subgen. Circumdati</taxon>
    </lineage>
</organism>
<reference evidence="2 3" key="1">
    <citation type="journal article" date="2016" name="DNA Res.">
        <title>Genome sequence of Aspergillus luchuensis NBRC 4314.</title>
        <authorList>
            <person name="Yamada O."/>
            <person name="Machida M."/>
            <person name="Hosoyama A."/>
            <person name="Goto M."/>
            <person name="Takahashi T."/>
            <person name="Futagami T."/>
            <person name="Yamagata Y."/>
            <person name="Takeuchi M."/>
            <person name="Kobayashi T."/>
            <person name="Koike H."/>
            <person name="Abe K."/>
            <person name="Asai K."/>
            <person name="Arita M."/>
            <person name="Fujita N."/>
            <person name="Fukuda K."/>
            <person name="Higa K."/>
            <person name="Horikawa H."/>
            <person name="Ishikawa T."/>
            <person name="Jinno K."/>
            <person name="Kato Y."/>
            <person name="Kirimura K."/>
            <person name="Mizutani O."/>
            <person name="Nakasone K."/>
            <person name="Sano M."/>
            <person name="Shiraishi Y."/>
            <person name="Tsukahara M."/>
            <person name="Gomi K."/>
        </authorList>
    </citation>
    <scope>NUCLEOTIDE SEQUENCE [LARGE SCALE GENOMIC DNA]</scope>
    <source>
        <strain evidence="2 3">RIB 2604</strain>
    </source>
</reference>
<keyword evidence="2" id="KW-0560">Oxidoreductase</keyword>
<dbReference type="Proteomes" id="UP000075230">
    <property type="component" value="Unassembled WGS sequence"/>
</dbReference>
<dbReference type="EMBL" id="BCWF01000030">
    <property type="protein sequence ID" value="GAT29852.1"/>
    <property type="molecule type" value="Genomic_DNA"/>
</dbReference>
<evidence type="ECO:0000313" key="2">
    <source>
        <dbReference type="EMBL" id="GAT29852.1"/>
    </source>
</evidence>
<comment type="caution">
    <text evidence="2">The sequence shown here is derived from an EMBL/GenBank/DDBJ whole genome shotgun (WGS) entry which is preliminary data.</text>
</comment>
<accession>A0A146FY03</accession>
<reference evidence="3" key="2">
    <citation type="submission" date="2016-02" db="EMBL/GenBank/DDBJ databases">
        <title>Genome sequencing of Aspergillus luchuensis NBRC 4314.</title>
        <authorList>
            <person name="Yamada O."/>
        </authorList>
    </citation>
    <scope>NUCLEOTIDE SEQUENCE [LARGE SCALE GENOMIC DNA]</scope>
    <source>
        <strain evidence="3">RIB 2604</strain>
    </source>
</reference>
<gene>
    <name evidence="2" type="ORF">RIB2604_03101860</name>
</gene>
<feature type="compositionally biased region" description="Polar residues" evidence="1">
    <location>
        <begin position="75"/>
        <end position="84"/>
    </location>
</feature>
<dbReference type="AlphaFoldDB" id="A0A146FY03"/>
<proteinExistence type="predicted"/>
<dbReference type="GO" id="GO:0004497">
    <property type="term" value="F:monooxygenase activity"/>
    <property type="evidence" value="ECO:0007669"/>
    <property type="project" value="UniProtKB-KW"/>
</dbReference>
<protein>
    <submittedName>
        <fullName evidence="2">Monooxygenase</fullName>
    </submittedName>
</protein>
<sequence>MGSDLVGLEREERPSISACHDFPAISNTTCGKDSNNKYLGLRILFPLGGFGGRAVCCPRQDDLRSRTHGTQLKVTTGSGRAQHNGTGGTKSIRDRTVHWTQVPLPNRVTVFGQSEPQWMALRTSPSGEG</sequence>
<name>A0A146FY03_ASPKA</name>
<feature type="region of interest" description="Disordered" evidence="1">
    <location>
        <begin position="75"/>
        <end position="95"/>
    </location>
</feature>
<evidence type="ECO:0000256" key="1">
    <source>
        <dbReference type="SAM" id="MobiDB-lite"/>
    </source>
</evidence>